<comment type="pathway">
    <text evidence="8">Isoprenoid biosynthesis; dimethylallyl diphosphate biosynthesis; dimethylallyl diphosphate from (2E)-4-hydroxy-3-methylbutenyl diphosphate: step 1/1.</text>
</comment>
<evidence type="ECO:0000256" key="8">
    <source>
        <dbReference type="ARBA" id="ARBA00046314"/>
    </source>
</evidence>
<dbReference type="RefSeq" id="WP_104715856.1">
    <property type="nucleotide sequence ID" value="NZ_PTRA01000008.1"/>
</dbReference>
<dbReference type="GO" id="GO:0050992">
    <property type="term" value="P:dimethylallyl diphosphate biosynthetic process"/>
    <property type="evidence" value="ECO:0007669"/>
    <property type="project" value="InterPro"/>
</dbReference>
<dbReference type="GO" id="GO:0019288">
    <property type="term" value="P:isopentenyl diphosphate biosynthetic process, methylerythritol 4-phosphate pathway"/>
    <property type="evidence" value="ECO:0007669"/>
    <property type="project" value="InterPro"/>
</dbReference>
<evidence type="ECO:0000256" key="1">
    <source>
        <dbReference type="ARBA" id="ARBA00001966"/>
    </source>
</evidence>
<dbReference type="EMBL" id="PTRA01000008">
    <property type="protein sequence ID" value="PQA53684.1"/>
    <property type="molecule type" value="Genomic_DNA"/>
</dbReference>
<dbReference type="CDD" id="cd13944">
    <property type="entry name" value="lytB_ispH"/>
    <property type="match status" value="1"/>
</dbReference>
<dbReference type="NCBIfam" id="NF009911">
    <property type="entry name" value="PRK13371.1"/>
    <property type="match status" value="1"/>
</dbReference>
<dbReference type="OrthoDB" id="9777362at2"/>
<evidence type="ECO:0000256" key="6">
    <source>
        <dbReference type="ARBA" id="ARBA00023014"/>
    </source>
</evidence>
<sequence>MSSTASTLPPRATKFKKMKSFQIPDTFKSPIIGAIKEFRRKQDKMKKDFTPTLLDFGPVRFLIARHFGFCYGVENAVETAYQIIANYPSKHIYLLSEMIHNPEVNRDLQSQGVQFIMDTSGRQLIPWESLTADDIVIIPAFGTTLEIQAKLAAIGIQTEQYDTTCPFVEKVWKRASSIGQSDYTVVIHGKPAHEETRATFSHARQNAPTVVVKDMKEAEQLALYIRQQKPAELFYEEFKDQYSEGFDVRRDLQRIGVVNQTTMLASDTQAIADHLRQVMIETYPGDDATAHFADTRDTLCYATNDNQSATYGLLAEQADLCVVAGGYNSSNTSHLVELCEQKLPTYFIENAAKLLNTTLVRHYDLHEKTEKVSENYLPTHRPATIMLTCGASCPDKVVEDILLRLLSFFPEAQTINAAMEAFA</sequence>
<comment type="caution">
    <text evidence="9">The sequence shown here is derived from an EMBL/GenBank/DDBJ whole genome shotgun (WGS) entry which is preliminary data.</text>
</comment>
<evidence type="ECO:0000256" key="4">
    <source>
        <dbReference type="ARBA" id="ARBA00023002"/>
    </source>
</evidence>
<dbReference type="GO" id="GO:0051539">
    <property type="term" value="F:4 iron, 4 sulfur cluster binding"/>
    <property type="evidence" value="ECO:0007669"/>
    <property type="project" value="UniProtKB-KW"/>
</dbReference>
<reference evidence="10" key="1">
    <citation type="submission" date="2018-02" db="EMBL/GenBank/DDBJ databases">
        <title>Genome sequencing of Solimonas sp. HR-BB.</title>
        <authorList>
            <person name="Lee Y."/>
            <person name="Jeon C.O."/>
        </authorList>
    </citation>
    <scope>NUCLEOTIDE SEQUENCE [LARGE SCALE GENOMIC DNA]</scope>
    <source>
        <strain evidence="10">HR-U</strain>
    </source>
</reference>
<comment type="cofactor">
    <cofactor evidence="1">
        <name>[4Fe-4S] cluster</name>
        <dbReference type="ChEBI" id="CHEBI:49883"/>
    </cofactor>
</comment>
<evidence type="ECO:0000256" key="2">
    <source>
        <dbReference type="ARBA" id="ARBA00022485"/>
    </source>
</evidence>
<evidence type="ECO:0000313" key="10">
    <source>
        <dbReference type="Proteomes" id="UP000239590"/>
    </source>
</evidence>
<keyword evidence="2" id="KW-0004">4Fe-4S</keyword>
<evidence type="ECO:0000256" key="3">
    <source>
        <dbReference type="ARBA" id="ARBA00022723"/>
    </source>
</evidence>
<gene>
    <name evidence="9" type="ORF">C5O19_23655</name>
</gene>
<evidence type="ECO:0000313" key="9">
    <source>
        <dbReference type="EMBL" id="PQA53684.1"/>
    </source>
</evidence>
<name>A0A2S7IF01_9BACT</name>
<keyword evidence="3" id="KW-0479">Metal-binding</keyword>
<dbReference type="GO" id="GO:0046872">
    <property type="term" value="F:metal ion binding"/>
    <property type="evidence" value="ECO:0007669"/>
    <property type="project" value="UniProtKB-KW"/>
</dbReference>
<keyword evidence="5" id="KW-0408">Iron</keyword>
<dbReference type="AlphaFoldDB" id="A0A2S7IF01"/>
<protein>
    <submittedName>
        <fullName evidence="9">4-hydroxy-3-methylbut-2-enyl diphosphate reductase</fullName>
    </submittedName>
</protein>
<keyword evidence="4" id="KW-0560">Oxidoreductase</keyword>
<evidence type="ECO:0000256" key="5">
    <source>
        <dbReference type="ARBA" id="ARBA00023004"/>
    </source>
</evidence>
<dbReference type="Pfam" id="PF02401">
    <property type="entry name" value="LYTB"/>
    <property type="match status" value="1"/>
</dbReference>
<dbReference type="GO" id="GO:0051745">
    <property type="term" value="F:4-hydroxy-3-methylbut-2-enyl diphosphate reductase activity"/>
    <property type="evidence" value="ECO:0007669"/>
    <property type="project" value="InterPro"/>
</dbReference>
<dbReference type="Gene3D" id="3.40.1010.20">
    <property type="entry name" value="4-hydroxy-3-methylbut-2-enyl diphosphate reductase, catalytic domain"/>
    <property type="match status" value="2"/>
</dbReference>
<dbReference type="Proteomes" id="UP000239590">
    <property type="component" value="Unassembled WGS sequence"/>
</dbReference>
<keyword evidence="6" id="KW-0411">Iron-sulfur</keyword>
<dbReference type="PANTHER" id="PTHR31619:SF5">
    <property type="entry name" value="4-HYDROXY-3-METHYLBUT-2-ENYL DIPHOSPHATE REDUCTASE, CHLOROPLASTIC"/>
    <property type="match status" value="1"/>
</dbReference>
<proteinExistence type="predicted"/>
<evidence type="ECO:0000256" key="7">
    <source>
        <dbReference type="ARBA" id="ARBA00046313"/>
    </source>
</evidence>
<accession>A0A2S7IF01</accession>
<keyword evidence="10" id="KW-1185">Reference proteome</keyword>
<dbReference type="InterPro" id="IPR003451">
    <property type="entry name" value="LytB/IspH"/>
</dbReference>
<comment type="pathway">
    <text evidence="7">Isoprenoid biosynthesis; isopentenyl diphosphate biosynthesis via DXP pathway; isopentenyl diphosphate from 1-deoxy-D-xylulose 5-phosphate: step 6/6.</text>
</comment>
<organism evidence="9 10">
    <name type="scientific">Siphonobacter curvatus</name>
    <dbReference type="NCBI Taxonomy" id="2094562"/>
    <lineage>
        <taxon>Bacteria</taxon>
        <taxon>Pseudomonadati</taxon>
        <taxon>Bacteroidota</taxon>
        <taxon>Cytophagia</taxon>
        <taxon>Cytophagales</taxon>
        <taxon>Cytophagaceae</taxon>
        <taxon>Siphonobacter</taxon>
    </lineage>
</organism>
<dbReference type="PANTHER" id="PTHR31619">
    <property type="entry name" value="4-HYDROXY-3-METHYLBUT-2-ENYL DIPHOSPHATE REDUCTASE, CHLOROPLASTIC"/>
    <property type="match status" value="1"/>
</dbReference>
<dbReference type="NCBIfam" id="TIGR00216">
    <property type="entry name" value="ispH_lytB"/>
    <property type="match status" value="1"/>
</dbReference>
<dbReference type="Gene3D" id="3.40.50.11270">
    <property type="match status" value="1"/>
</dbReference>